<dbReference type="Proteomes" id="UP000276215">
    <property type="component" value="Unassembled WGS sequence"/>
</dbReference>
<evidence type="ECO:0000256" key="2">
    <source>
        <dbReference type="SAM" id="SignalP"/>
    </source>
</evidence>
<gene>
    <name evidence="3" type="ORF">L873DRAFT_296886</name>
</gene>
<organism evidence="3 4">
    <name type="scientific">Choiromyces venosus 120613-1</name>
    <dbReference type="NCBI Taxonomy" id="1336337"/>
    <lineage>
        <taxon>Eukaryota</taxon>
        <taxon>Fungi</taxon>
        <taxon>Dikarya</taxon>
        <taxon>Ascomycota</taxon>
        <taxon>Pezizomycotina</taxon>
        <taxon>Pezizomycetes</taxon>
        <taxon>Pezizales</taxon>
        <taxon>Tuberaceae</taxon>
        <taxon>Choiromyces</taxon>
    </lineage>
</organism>
<feature type="transmembrane region" description="Helical" evidence="1">
    <location>
        <begin position="88"/>
        <end position="108"/>
    </location>
</feature>
<feature type="chain" id="PRO_5018070701" evidence="2">
    <location>
        <begin position="22"/>
        <end position="123"/>
    </location>
</feature>
<keyword evidence="4" id="KW-1185">Reference proteome</keyword>
<proteinExistence type="predicted"/>
<reference evidence="3 4" key="1">
    <citation type="journal article" date="2018" name="Nat. Ecol. Evol.">
        <title>Pezizomycetes genomes reveal the molecular basis of ectomycorrhizal truffle lifestyle.</title>
        <authorList>
            <person name="Murat C."/>
            <person name="Payen T."/>
            <person name="Noel B."/>
            <person name="Kuo A."/>
            <person name="Morin E."/>
            <person name="Chen J."/>
            <person name="Kohler A."/>
            <person name="Krizsan K."/>
            <person name="Balestrini R."/>
            <person name="Da Silva C."/>
            <person name="Montanini B."/>
            <person name="Hainaut M."/>
            <person name="Levati E."/>
            <person name="Barry K.W."/>
            <person name="Belfiori B."/>
            <person name="Cichocki N."/>
            <person name="Clum A."/>
            <person name="Dockter R.B."/>
            <person name="Fauchery L."/>
            <person name="Guy J."/>
            <person name="Iotti M."/>
            <person name="Le Tacon F."/>
            <person name="Lindquist E.A."/>
            <person name="Lipzen A."/>
            <person name="Malagnac F."/>
            <person name="Mello A."/>
            <person name="Molinier V."/>
            <person name="Miyauchi S."/>
            <person name="Poulain J."/>
            <person name="Riccioni C."/>
            <person name="Rubini A."/>
            <person name="Sitrit Y."/>
            <person name="Splivallo R."/>
            <person name="Traeger S."/>
            <person name="Wang M."/>
            <person name="Zifcakova L."/>
            <person name="Wipf D."/>
            <person name="Zambonelli A."/>
            <person name="Paolocci F."/>
            <person name="Nowrousian M."/>
            <person name="Ottonello S."/>
            <person name="Baldrian P."/>
            <person name="Spatafora J.W."/>
            <person name="Henrissat B."/>
            <person name="Nagy L.G."/>
            <person name="Aury J.M."/>
            <person name="Wincker P."/>
            <person name="Grigoriev I.V."/>
            <person name="Bonfante P."/>
            <person name="Martin F.M."/>
        </authorList>
    </citation>
    <scope>NUCLEOTIDE SEQUENCE [LARGE SCALE GENOMIC DNA]</scope>
    <source>
        <strain evidence="3 4">120613-1</strain>
    </source>
</reference>
<evidence type="ECO:0000313" key="4">
    <source>
        <dbReference type="Proteomes" id="UP000276215"/>
    </source>
</evidence>
<sequence length="123" mass="14343">MFHSCWLGACFLFLQLSLVSYRFLHTGTGAFAGIFPSSTVFHFFLFLCSFLGSVGLCCFFFFSLFFYIQHSSFCCRFFHHCRLFSSNWVVFFAFFFSSSLLFVFTFFLPPTAFVIFPFNVGHD</sequence>
<keyword evidence="1" id="KW-1133">Transmembrane helix</keyword>
<keyword evidence="1" id="KW-0472">Membrane</keyword>
<keyword evidence="1" id="KW-0812">Transmembrane</keyword>
<evidence type="ECO:0000256" key="1">
    <source>
        <dbReference type="SAM" id="Phobius"/>
    </source>
</evidence>
<evidence type="ECO:0000313" key="3">
    <source>
        <dbReference type="EMBL" id="RPA91585.1"/>
    </source>
</evidence>
<feature type="transmembrane region" description="Helical" evidence="1">
    <location>
        <begin position="42"/>
        <end position="67"/>
    </location>
</feature>
<keyword evidence="2" id="KW-0732">Signal</keyword>
<accession>A0A3N4J0D6</accession>
<protein>
    <submittedName>
        <fullName evidence="3">Uncharacterized protein</fullName>
    </submittedName>
</protein>
<dbReference type="AlphaFoldDB" id="A0A3N4J0D6"/>
<name>A0A3N4J0D6_9PEZI</name>
<dbReference type="EMBL" id="ML120492">
    <property type="protein sequence ID" value="RPA91585.1"/>
    <property type="molecule type" value="Genomic_DNA"/>
</dbReference>
<feature type="signal peptide" evidence="2">
    <location>
        <begin position="1"/>
        <end position="21"/>
    </location>
</feature>